<accession>A0A7W3TLH5</accession>
<comment type="caution">
    <text evidence="1">The sequence shown here is derived from an EMBL/GenBank/DDBJ whole genome shotgun (WGS) entry which is preliminary data.</text>
</comment>
<protein>
    <submittedName>
        <fullName evidence="1">Methyltransferase, TIGR04325 family</fullName>
        <ecNumber evidence="1">2.1.1.-</ecNumber>
    </submittedName>
</protein>
<dbReference type="Proteomes" id="UP000523196">
    <property type="component" value="Unassembled WGS sequence"/>
</dbReference>
<keyword evidence="2" id="KW-1185">Reference proteome</keyword>
<name>A0A7W3TLH5_9GAMM</name>
<keyword evidence="1" id="KW-0808">Transferase</keyword>
<dbReference type="GO" id="GO:0032259">
    <property type="term" value="P:methylation"/>
    <property type="evidence" value="ECO:0007669"/>
    <property type="project" value="UniProtKB-KW"/>
</dbReference>
<dbReference type="InterPro" id="IPR027612">
    <property type="entry name" value="Put_MTase_LIC12133"/>
</dbReference>
<sequence length="276" mass="31204">MDAQLVCRLMELPGARLLARPAYRRYFQRPYRHGNIYFGIYKSHADALRAAVAFGSERLPPTYDVADAARMYRTQLRQLRSCDYAALLWLEHAMAEGARRIFDLGGHIGLAYYGFGRRVALPDDLDWCVHDLGAVMAAGRDWAAGHDPARRLRFSGSPRDADGSDLLICSGALQYLDYALPDLLAGLHAAPRHVLVNLSPIHPEQGFFTLQNLGIAVCPYRVVGLPDFRARMEGLGYALHDHWELPERQLRVPFAPSHRLDHYSGLYFRRPAPTRH</sequence>
<gene>
    <name evidence="1" type="ORF">H4F98_06375</name>
</gene>
<dbReference type="RefSeq" id="WP_182685975.1">
    <property type="nucleotide sequence ID" value="NZ_JACHTF010000005.1"/>
</dbReference>
<organism evidence="1 2">
    <name type="scientific">Marilutibacter spongiae</name>
    <dbReference type="NCBI Taxonomy" id="2025720"/>
    <lineage>
        <taxon>Bacteria</taxon>
        <taxon>Pseudomonadati</taxon>
        <taxon>Pseudomonadota</taxon>
        <taxon>Gammaproteobacteria</taxon>
        <taxon>Lysobacterales</taxon>
        <taxon>Lysobacteraceae</taxon>
        <taxon>Marilutibacter</taxon>
    </lineage>
</organism>
<dbReference type="EC" id="2.1.1.-" evidence="1"/>
<proteinExistence type="predicted"/>
<dbReference type="GO" id="GO:0008168">
    <property type="term" value="F:methyltransferase activity"/>
    <property type="evidence" value="ECO:0007669"/>
    <property type="project" value="UniProtKB-KW"/>
</dbReference>
<dbReference type="EMBL" id="JACHTF010000005">
    <property type="protein sequence ID" value="MBB1060199.1"/>
    <property type="molecule type" value="Genomic_DNA"/>
</dbReference>
<dbReference type="NCBIfam" id="TIGR04325">
    <property type="entry name" value="MTase_LIC12133"/>
    <property type="match status" value="1"/>
</dbReference>
<evidence type="ECO:0000313" key="2">
    <source>
        <dbReference type="Proteomes" id="UP000523196"/>
    </source>
</evidence>
<evidence type="ECO:0000313" key="1">
    <source>
        <dbReference type="EMBL" id="MBB1060199.1"/>
    </source>
</evidence>
<reference evidence="1 2" key="1">
    <citation type="submission" date="2020-08" db="EMBL/GenBank/DDBJ databases">
        <authorList>
            <person name="Xu S."/>
            <person name="Li A."/>
        </authorList>
    </citation>
    <scope>NUCLEOTIDE SEQUENCE [LARGE SCALE GENOMIC DNA]</scope>
    <source>
        <strain evidence="1 2">119BY6-57</strain>
    </source>
</reference>
<dbReference type="AlphaFoldDB" id="A0A7W3TLH5"/>
<keyword evidence="1" id="KW-0489">Methyltransferase</keyword>